<feature type="transmembrane region" description="Helical" evidence="1">
    <location>
        <begin position="85"/>
        <end position="113"/>
    </location>
</feature>
<evidence type="ECO:0000313" key="2">
    <source>
        <dbReference type="EMBL" id="OFW35049.1"/>
    </source>
</evidence>
<protein>
    <submittedName>
        <fullName evidence="2">Uncharacterized protein</fullName>
    </submittedName>
</protein>
<evidence type="ECO:0000256" key="1">
    <source>
        <dbReference type="SAM" id="Phobius"/>
    </source>
</evidence>
<evidence type="ECO:0000313" key="3">
    <source>
        <dbReference type="Proteomes" id="UP000178086"/>
    </source>
</evidence>
<dbReference type="EMBL" id="MELI01000024">
    <property type="protein sequence ID" value="OFW35049.1"/>
    <property type="molecule type" value="Genomic_DNA"/>
</dbReference>
<organism evidence="2 3">
    <name type="scientific">Candidatus Aquicultor primus</name>
    <dbReference type="NCBI Taxonomy" id="1797195"/>
    <lineage>
        <taxon>Bacteria</taxon>
        <taxon>Bacillati</taxon>
        <taxon>Actinomycetota</taxon>
        <taxon>Candidatus Aquicultoria</taxon>
        <taxon>Candidatus Aquicultorales</taxon>
        <taxon>Candidatus Aquicultoraceae</taxon>
        <taxon>Candidatus Aquicultor</taxon>
    </lineage>
</organism>
<reference evidence="2 3" key="1">
    <citation type="journal article" date="2016" name="Nat. Commun.">
        <title>Thousands of microbial genomes shed light on interconnected biogeochemical processes in an aquifer system.</title>
        <authorList>
            <person name="Anantharaman K."/>
            <person name="Brown C.T."/>
            <person name="Hug L.A."/>
            <person name="Sharon I."/>
            <person name="Castelle C.J."/>
            <person name="Probst A.J."/>
            <person name="Thomas B.C."/>
            <person name="Singh A."/>
            <person name="Wilkins M.J."/>
            <person name="Karaoz U."/>
            <person name="Brodie E.L."/>
            <person name="Williams K.H."/>
            <person name="Hubbard S.S."/>
            <person name="Banfield J.F."/>
        </authorList>
    </citation>
    <scope>NUCLEOTIDE SEQUENCE [LARGE SCALE GENOMIC DNA]</scope>
</reference>
<keyword evidence="1" id="KW-0812">Transmembrane</keyword>
<dbReference type="Proteomes" id="UP000178086">
    <property type="component" value="Unassembled WGS sequence"/>
</dbReference>
<sequence length="211" mass="24001">MLDIHYLVEQMENEMSRYTIYVGIVVIAVSALSMTDKLILRKYLLTGEMILQYSTAKKFLTVMNFPLWAILIYLEYAYANYTPDIATVIIVSAIVIPIAILECYKAFSIIYVVGSDGIKKQSLLGTLEVQWQAIHEIKFKNFPQIRGRAGCFVILSHKKKLILCSNIEELEGLALAIKDNLPPDKWKASELAIKEILAQNIALQEENSRRL</sequence>
<feature type="transmembrane region" description="Helical" evidence="1">
    <location>
        <begin position="59"/>
        <end position="79"/>
    </location>
</feature>
<proteinExistence type="predicted"/>
<keyword evidence="1" id="KW-0472">Membrane</keyword>
<name>A0A1F2UQ11_9ACTN</name>
<feature type="transmembrane region" description="Helical" evidence="1">
    <location>
        <begin position="20"/>
        <end position="39"/>
    </location>
</feature>
<accession>A0A1F2UQ11</accession>
<keyword evidence="1" id="KW-1133">Transmembrane helix</keyword>
<gene>
    <name evidence="2" type="ORF">A2074_07235</name>
</gene>
<comment type="caution">
    <text evidence="2">The sequence shown here is derived from an EMBL/GenBank/DDBJ whole genome shotgun (WGS) entry which is preliminary data.</text>
</comment>
<dbReference type="AlphaFoldDB" id="A0A1F2UQ11"/>